<reference evidence="1" key="1">
    <citation type="submission" date="2023-03" db="UniProtKB">
        <authorList>
            <consortium name="EnsemblPlants"/>
        </authorList>
    </citation>
    <scope>IDENTIFICATION</scope>
</reference>
<dbReference type="EnsemblPlants" id="MELO3C031720.2.1">
    <property type="protein sequence ID" value="MELO3C031720.2.1"/>
    <property type="gene ID" value="MELO3C031720.2"/>
</dbReference>
<accession>A0A9I9EC36</accession>
<proteinExistence type="predicted"/>
<protein>
    <submittedName>
        <fullName evidence="1">Uncharacterized protein</fullName>
    </submittedName>
</protein>
<evidence type="ECO:0000313" key="1">
    <source>
        <dbReference type="EnsemblPlants" id="MELO3C031720.2.1"/>
    </source>
</evidence>
<dbReference type="Gramene" id="MELO3C031720.2.1">
    <property type="protein sequence ID" value="MELO3C031720.2.1"/>
    <property type="gene ID" value="MELO3C031720.2"/>
</dbReference>
<name>A0A9I9EC36_CUCME</name>
<organism evidence="1">
    <name type="scientific">Cucumis melo</name>
    <name type="common">Muskmelon</name>
    <dbReference type="NCBI Taxonomy" id="3656"/>
    <lineage>
        <taxon>Eukaryota</taxon>
        <taxon>Viridiplantae</taxon>
        <taxon>Streptophyta</taxon>
        <taxon>Embryophyta</taxon>
        <taxon>Tracheophyta</taxon>
        <taxon>Spermatophyta</taxon>
        <taxon>Magnoliopsida</taxon>
        <taxon>eudicotyledons</taxon>
        <taxon>Gunneridae</taxon>
        <taxon>Pentapetalae</taxon>
        <taxon>rosids</taxon>
        <taxon>fabids</taxon>
        <taxon>Cucurbitales</taxon>
        <taxon>Cucurbitaceae</taxon>
        <taxon>Benincaseae</taxon>
        <taxon>Cucumis</taxon>
    </lineage>
</organism>
<sequence>CDAVFVPEHAFEIDGRGGEGNSSTTDRKLVTLCSEFLNDGMDTTETGIE</sequence>
<dbReference type="AlphaFoldDB" id="A0A9I9EC36"/>